<reference evidence="1" key="2">
    <citation type="journal article" date="2015" name="Fish Shellfish Immunol.">
        <title>Early steps in the European eel (Anguilla anguilla)-Vibrio vulnificus interaction in the gills: Role of the RtxA13 toxin.</title>
        <authorList>
            <person name="Callol A."/>
            <person name="Pajuelo D."/>
            <person name="Ebbesson L."/>
            <person name="Teles M."/>
            <person name="MacKenzie S."/>
            <person name="Amaro C."/>
        </authorList>
    </citation>
    <scope>NUCLEOTIDE SEQUENCE</scope>
</reference>
<evidence type="ECO:0000313" key="1">
    <source>
        <dbReference type="EMBL" id="JAH60367.1"/>
    </source>
</evidence>
<reference evidence="1" key="1">
    <citation type="submission" date="2014-11" db="EMBL/GenBank/DDBJ databases">
        <authorList>
            <person name="Amaro Gonzalez C."/>
        </authorList>
    </citation>
    <scope>NUCLEOTIDE SEQUENCE</scope>
</reference>
<proteinExistence type="predicted"/>
<accession>A0A0E9U3Q6</accession>
<organism evidence="1">
    <name type="scientific">Anguilla anguilla</name>
    <name type="common">European freshwater eel</name>
    <name type="synonym">Muraena anguilla</name>
    <dbReference type="NCBI Taxonomy" id="7936"/>
    <lineage>
        <taxon>Eukaryota</taxon>
        <taxon>Metazoa</taxon>
        <taxon>Chordata</taxon>
        <taxon>Craniata</taxon>
        <taxon>Vertebrata</taxon>
        <taxon>Euteleostomi</taxon>
        <taxon>Actinopterygii</taxon>
        <taxon>Neopterygii</taxon>
        <taxon>Teleostei</taxon>
        <taxon>Anguilliformes</taxon>
        <taxon>Anguillidae</taxon>
        <taxon>Anguilla</taxon>
    </lineage>
</organism>
<dbReference type="AlphaFoldDB" id="A0A0E9U3Q6"/>
<name>A0A0E9U3Q6_ANGAN</name>
<sequence>MQNVPSTCVRGLIWINITHLLVQQL</sequence>
<dbReference type="EMBL" id="GBXM01048210">
    <property type="protein sequence ID" value="JAH60367.1"/>
    <property type="molecule type" value="Transcribed_RNA"/>
</dbReference>
<protein>
    <submittedName>
        <fullName evidence="1">Uncharacterized protein</fullName>
    </submittedName>
</protein>